<dbReference type="GO" id="GO:0005886">
    <property type="term" value="C:plasma membrane"/>
    <property type="evidence" value="ECO:0007669"/>
    <property type="project" value="UniProtKB-SubCell"/>
</dbReference>
<dbReference type="GO" id="GO:0048367">
    <property type="term" value="P:shoot system development"/>
    <property type="evidence" value="ECO:0007669"/>
    <property type="project" value="UniProtKB-ARBA"/>
</dbReference>
<evidence type="ECO:0000256" key="3">
    <source>
        <dbReference type="ARBA" id="ARBA00022475"/>
    </source>
</evidence>
<dbReference type="PANTHER" id="PTHR33102">
    <property type="entry name" value="DVL19-RELATED-RELATED"/>
    <property type="match status" value="1"/>
</dbReference>
<dbReference type="InterPro" id="IPR012552">
    <property type="entry name" value="DVL"/>
</dbReference>
<proteinExistence type="inferred from homology"/>
<dbReference type="InParanoid" id="A0A200QZU0"/>
<dbReference type="Proteomes" id="UP000195402">
    <property type="component" value="Unassembled WGS sequence"/>
</dbReference>
<keyword evidence="3" id="KW-1003">Cell membrane</keyword>
<evidence type="ECO:0000256" key="6">
    <source>
        <dbReference type="ARBA" id="ARBA00023136"/>
    </source>
</evidence>
<keyword evidence="4" id="KW-0812">Transmembrane</keyword>
<evidence type="ECO:0000256" key="4">
    <source>
        <dbReference type="ARBA" id="ARBA00022692"/>
    </source>
</evidence>
<reference evidence="9 10" key="1">
    <citation type="journal article" date="2017" name="Mol. Plant">
        <title>The Genome of Medicinal Plant Macleaya cordata Provides New Insights into Benzylisoquinoline Alkaloids Metabolism.</title>
        <authorList>
            <person name="Liu X."/>
            <person name="Liu Y."/>
            <person name="Huang P."/>
            <person name="Ma Y."/>
            <person name="Qing Z."/>
            <person name="Tang Q."/>
            <person name="Cao H."/>
            <person name="Cheng P."/>
            <person name="Zheng Y."/>
            <person name="Yuan Z."/>
            <person name="Zhou Y."/>
            <person name="Liu J."/>
            <person name="Tang Z."/>
            <person name="Zhuo Y."/>
            <person name="Zhang Y."/>
            <person name="Yu L."/>
            <person name="Huang J."/>
            <person name="Yang P."/>
            <person name="Peng Q."/>
            <person name="Zhang J."/>
            <person name="Jiang W."/>
            <person name="Zhang Z."/>
            <person name="Lin K."/>
            <person name="Ro D.K."/>
            <person name="Chen X."/>
            <person name="Xiong X."/>
            <person name="Shang Y."/>
            <person name="Huang S."/>
            <person name="Zeng J."/>
        </authorList>
    </citation>
    <scope>NUCLEOTIDE SEQUENCE [LARGE SCALE GENOMIC DNA]</scope>
    <source>
        <strain evidence="10">cv. BLH2017</strain>
        <tissue evidence="9">Root</tissue>
    </source>
</reference>
<dbReference type="EMBL" id="MVGT01000727">
    <property type="protein sequence ID" value="OVA15983.1"/>
    <property type="molecule type" value="Genomic_DNA"/>
</dbReference>
<comment type="caution">
    <text evidence="9">The sequence shown here is derived from an EMBL/GenBank/DDBJ whole genome shotgun (WGS) entry which is preliminary data.</text>
</comment>
<dbReference type="OMA" id="MILICWH"/>
<gene>
    <name evidence="9" type="ORF">BVC80_1823g41</name>
</gene>
<feature type="region of interest" description="Disordered" evidence="8">
    <location>
        <begin position="1"/>
        <end position="32"/>
    </location>
</feature>
<evidence type="ECO:0000313" key="10">
    <source>
        <dbReference type="Proteomes" id="UP000195402"/>
    </source>
</evidence>
<keyword evidence="10" id="KW-1185">Reference proteome</keyword>
<dbReference type="OrthoDB" id="1057178at2759"/>
<organism evidence="9 10">
    <name type="scientific">Macleaya cordata</name>
    <name type="common">Five-seeded plume-poppy</name>
    <name type="synonym">Bocconia cordata</name>
    <dbReference type="NCBI Taxonomy" id="56857"/>
    <lineage>
        <taxon>Eukaryota</taxon>
        <taxon>Viridiplantae</taxon>
        <taxon>Streptophyta</taxon>
        <taxon>Embryophyta</taxon>
        <taxon>Tracheophyta</taxon>
        <taxon>Spermatophyta</taxon>
        <taxon>Magnoliopsida</taxon>
        <taxon>Ranunculales</taxon>
        <taxon>Papaveraceae</taxon>
        <taxon>Papaveroideae</taxon>
        <taxon>Macleaya</taxon>
    </lineage>
</organism>
<comment type="similarity">
    <text evidence="7">Belongs to the DVL/RTFL small polypeptides family.</text>
</comment>
<comment type="subcellular location">
    <subcellularLocation>
        <location evidence="1">Cell membrane</location>
        <topology evidence="1">Single-pass membrane protein</topology>
    </subcellularLocation>
</comment>
<evidence type="ECO:0000256" key="8">
    <source>
        <dbReference type="SAM" id="MobiDB-lite"/>
    </source>
</evidence>
<keyword evidence="2" id="KW-0217">Developmental protein</keyword>
<dbReference type="InterPro" id="IPR051525">
    <property type="entry name" value="DVL_RTFL_regulatory"/>
</dbReference>
<accession>A0A200QZU0</accession>
<evidence type="ECO:0000256" key="7">
    <source>
        <dbReference type="ARBA" id="ARBA00024340"/>
    </source>
</evidence>
<sequence>MGCTGSSSRSKNRGSRNWEDEDERGGGEGSQRRGCFVISRERRSRFYIVRRCIMMLLCWHKYGKY</sequence>
<evidence type="ECO:0000256" key="2">
    <source>
        <dbReference type="ARBA" id="ARBA00022473"/>
    </source>
</evidence>
<keyword evidence="5" id="KW-1133">Transmembrane helix</keyword>
<name>A0A200QZU0_MACCD</name>
<evidence type="ECO:0000313" key="9">
    <source>
        <dbReference type="EMBL" id="OVA15983.1"/>
    </source>
</evidence>
<evidence type="ECO:0000256" key="5">
    <source>
        <dbReference type="ARBA" id="ARBA00022989"/>
    </source>
</evidence>
<protein>
    <submittedName>
        <fullName evidence="9">DVL</fullName>
    </submittedName>
</protein>
<dbReference type="Pfam" id="PF08137">
    <property type="entry name" value="DVL"/>
    <property type="match status" value="1"/>
</dbReference>
<evidence type="ECO:0000256" key="1">
    <source>
        <dbReference type="ARBA" id="ARBA00004162"/>
    </source>
</evidence>
<dbReference type="GO" id="GO:0008285">
    <property type="term" value="P:negative regulation of cell population proliferation"/>
    <property type="evidence" value="ECO:0007669"/>
    <property type="project" value="InterPro"/>
</dbReference>
<dbReference type="AlphaFoldDB" id="A0A200QZU0"/>
<keyword evidence="6" id="KW-0472">Membrane</keyword>